<dbReference type="OrthoDB" id="1745225at2759"/>
<dbReference type="Proteomes" id="UP000189701">
    <property type="component" value="Unplaced"/>
</dbReference>
<reference evidence="5" key="2">
    <citation type="submission" date="2025-08" db="UniProtKB">
        <authorList>
            <consortium name="RefSeq"/>
        </authorList>
    </citation>
    <scope>IDENTIFICATION</scope>
    <source>
        <tissue evidence="5">Leaf</tissue>
    </source>
</reference>
<dbReference type="Pfam" id="PF22936">
    <property type="entry name" value="Pol_BBD"/>
    <property type="match status" value="1"/>
</dbReference>
<organism evidence="4 5">
    <name type="scientific">Nicotiana sylvestris</name>
    <name type="common">Wood tobacco</name>
    <name type="synonym">South American tobacco</name>
    <dbReference type="NCBI Taxonomy" id="4096"/>
    <lineage>
        <taxon>Eukaryota</taxon>
        <taxon>Viridiplantae</taxon>
        <taxon>Streptophyta</taxon>
        <taxon>Embryophyta</taxon>
        <taxon>Tracheophyta</taxon>
        <taxon>Spermatophyta</taxon>
        <taxon>Magnoliopsida</taxon>
        <taxon>eudicotyledons</taxon>
        <taxon>Gunneridae</taxon>
        <taxon>Pentapetalae</taxon>
        <taxon>asterids</taxon>
        <taxon>lamiids</taxon>
        <taxon>Solanales</taxon>
        <taxon>Solanaceae</taxon>
        <taxon>Nicotianoideae</taxon>
        <taxon>Nicotianeae</taxon>
        <taxon>Nicotiana</taxon>
    </lineage>
</organism>
<dbReference type="PANTHER" id="PTHR37610:SF85">
    <property type="entry name" value="REVERSE TRANSCRIPTASE DOMAIN-CONTAINING PROTEIN"/>
    <property type="match status" value="1"/>
</dbReference>
<sequence length="348" mass="38638">MSQLTYDGPEDEIIGSRIHFCQKLQVLGISAMGDTLTPQIDHRHPLYLQPSDTPGALLIDIKLTCPENFGLWSRSMRFALLGKNKLSFVEGTCVKSLYKGELADLWEQCNVAVLLWIGRSVSQELLPSIVYASDASKVWTEFKERTYVNNTTVEGTNSVEGHFFTEVEYKQLVSLLNKSASSGDCKANMAGIVSLLSKTCGIEWIIDSGASHHITSYKAELIDIRKLGNQEGRKVQVPNGNKSQITDIGDATILGGQRIRNVLHVPDFKFNLLSVAKLTKDLGLYSGKVMGIGREFDGLYILQEHTKSVVGAAIIRGKHDTKLWHSRLGHPSMKAMQHIPTLRNLEDE</sequence>
<dbReference type="Pfam" id="PF14244">
    <property type="entry name" value="Retrotran_gag_3"/>
    <property type="match status" value="1"/>
</dbReference>
<reference evidence="4" key="1">
    <citation type="journal article" date="2013" name="Genome Biol.">
        <title>Reference genomes and transcriptomes of Nicotiana sylvestris and Nicotiana tomentosiformis.</title>
        <authorList>
            <person name="Sierro N."/>
            <person name="Battey J.N."/>
            <person name="Ouadi S."/>
            <person name="Bovet L."/>
            <person name="Goepfert S."/>
            <person name="Bakaher N."/>
            <person name="Peitsch M.C."/>
            <person name="Ivanov N.V."/>
        </authorList>
    </citation>
    <scope>NUCLEOTIDE SEQUENCE [LARGE SCALE GENOMIC DNA]</scope>
</reference>
<evidence type="ECO:0000313" key="4">
    <source>
        <dbReference type="Proteomes" id="UP000189701"/>
    </source>
</evidence>
<dbReference type="Pfam" id="PF13976">
    <property type="entry name" value="gag_pre-integrs"/>
    <property type="match status" value="1"/>
</dbReference>
<gene>
    <name evidence="5" type="primary">LOC104237905</name>
</gene>
<feature type="domain" description="Retrotransposon Copia-like N-terminal" evidence="2">
    <location>
        <begin position="49"/>
        <end position="95"/>
    </location>
</feature>
<evidence type="ECO:0000313" key="5">
    <source>
        <dbReference type="RefSeq" id="XP_009790440.1"/>
    </source>
</evidence>
<evidence type="ECO:0000259" key="1">
    <source>
        <dbReference type="Pfam" id="PF13976"/>
    </source>
</evidence>
<evidence type="ECO:0000259" key="2">
    <source>
        <dbReference type="Pfam" id="PF14244"/>
    </source>
</evidence>
<dbReference type="PANTHER" id="PTHR37610">
    <property type="entry name" value="CCHC-TYPE DOMAIN-CONTAINING PROTEIN"/>
    <property type="match status" value="1"/>
</dbReference>
<dbReference type="eggNOG" id="KOG0017">
    <property type="taxonomic scope" value="Eukaryota"/>
</dbReference>
<keyword evidence="4" id="KW-1185">Reference proteome</keyword>
<name>A0A1U7XVE1_NICSY</name>
<protein>
    <submittedName>
        <fullName evidence="5">Uncharacterized protein LOC104237905</fullName>
    </submittedName>
</protein>
<dbReference type="RefSeq" id="XP_009790440.1">
    <property type="nucleotide sequence ID" value="XM_009792138.1"/>
</dbReference>
<evidence type="ECO:0000259" key="3">
    <source>
        <dbReference type="Pfam" id="PF22936"/>
    </source>
</evidence>
<dbReference type="InterPro" id="IPR054722">
    <property type="entry name" value="PolX-like_BBD"/>
</dbReference>
<dbReference type="InterPro" id="IPR029472">
    <property type="entry name" value="Copia-like_N"/>
</dbReference>
<accession>A0A1U7XVE1</accession>
<proteinExistence type="predicted"/>
<dbReference type="AlphaFoldDB" id="A0A1U7XVE1"/>
<feature type="domain" description="GAG-pre-integrase" evidence="1">
    <location>
        <begin position="298"/>
        <end position="339"/>
    </location>
</feature>
<dbReference type="InterPro" id="IPR025724">
    <property type="entry name" value="GAG-pre-integrase_dom"/>
</dbReference>
<feature type="domain" description="Retrovirus-related Pol polyprotein from transposon TNT 1-94-like beta-barrel" evidence="3">
    <location>
        <begin position="204"/>
        <end position="280"/>
    </location>
</feature>